<feature type="transmembrane region" description="Helical" evidence="1">
    <location>
        <begin position="98"/>
        <end position="118"/>
    </location>
</feature>
<dbReference type="InterPro" id="IPR012373">
    <property type="entry name" value="Ferrdict_sens_TM"/>
</dbReference>
<dbReference type="InterPro" id="IPR006860">
    <property type="entry name" value="FecR"/>
</dbReference>
<dbReference type="EMBL" id="JAUJEA010000001">
    <property type="protein sequence ID" value="MDN5200003.1"/>
    <property type="molecule type" value="Genomic_DNA"/>
</dbReference>
<protein>
    <submittedName>
        <fullName evidence="4">FecR domain-containing protein</fullName>
    </submittedName>
</protein>
<reference evidence="4" key="1">
    <citation type="submission" date="2023-06" db="EMBL/GenBank/DDBJ databases">
        <title>Genomic of Parafulvivirga corallium.</title>
        <authorList>
            <person name="Wang G."/>
        </authorList>
    </citation>
    <scope>NUCLEOTIDE SEQUENCE</scope>
    <source>
        <strain evidence="4">BMA10</strain>
    </source>
</reference>
<evidence type="ECO:0000256" key="1">
    <source>
        <dbReference type="SAM" id="Phobius"/>
    </source>
</evidence>
<keyword evidence="1" id="KW-0812">Transmembrane</keyword>
<keyword evidence="1" id="KW-0472">Membrane</keyword>
<comment type="caution">
    <text evidence="4">The sequence shown here is derived from an EMBL/GenBank/DDBJ whole genome shotgun (WGS) entry which is preliminary data.</text>
</comment>
<proteinExistence type="predicted"/>
<name>A0ABT8KIC5_9BACT</name>
<evidence type="ECO:0000313" key="5">
    <source>
        <dbReference type="Proteomes" id="UP001172082"/>
    </source>
</evidence>
<keyword evidence="1" id="KW-1133">Transmembrane helix</keyword>
<accession>A0ABT8KIC5</accession>
<evidence type="ECO:0000259" key="2">
    <source>
        <dbReference type="Pfam" id="PF04773"/>
    </source>
</evidence>
<dbReference type="Pfam" id="PF16344">
    <property type="entry name" value="FecR_C"/>
    <property type="match status" value="1"/>
</dbReference>
<keyword evidence="5" id="KW-1185">Reference proteome</keyword>
<dbReference type="Pfam" id="PF04773">
    <property type="entry name" value="FecR"/>
    <property type="match status" value="1"/>
</dbReference>
<dbReference type="Gene3D" id="2.60.120.1440">
    <property type="match status" value="1"/>
</dbReference>
<evidence type="ECO:0000259" key="3">
    <source>
        <dbReference type="Pfam" id="PF16344"/>
    </source>
</evidence>
<dbReference type="Gene3D" id="3.55.50.30">
    <property type="match status" value="1"/>
</dbReference>
<dbReference type="RefSeq" id="WP_346750031.1">
    <property type="nucleotide sequence ID" value="NZ_JAUJEA010000001.1"/>
</dbReference>
<evidence type="ECO:0000313" key="4">
    <source>
        <dbReference type="EMBL" id="MDN5200003.1"/>
    </source>
</evidence>
<feature type="domain" description="FecR protein" evidence="2">
    <location>
        <begin position="137"/>
        <end position="229"/>
    </location>
</feature>
<dbReference type="PANTHER" id="PTHR30273:SF2">
    <property type="entry name" value="PROTEIN FECR"/>
    <property type="match status" value="1"/>
</dbReference>
<dbReference type="Proteomes" id="UP001172082">
    <property type="component" value="Unassembled WGS sequence"/>
</dbReference>
<dbReference type="PANTHER" id="PTHR30273">
    <property type="entry name" value="PERIPLASMIC SIGNAL SENSOR AND SIGMA FACTOR ACTIVATOR FECR-RELATED"/>
    <property type="match status" value="1"/>
</dbReference>
<dbReference type="PIRSF" id="PIRSF018266">
    <property type="entry name" value="FecR"/>
    <property type="match status" value="1"/>
</dbReference>
<feature type="domain" description="Protein FecR C-terminal" evidence="3">
    <location>
        <begin position="281"/>
        <end position="347"/>
    </location>
</feature>
<sequence>MNYQGYKEEDFAQDSFFCHWVRHPDEETNLFWQHWLEENPSQKPVVRKARGMVLALNIRENELDARKIQRIWHGVERNMDDHSKAIRLPERGTITARWMKIAAVLIGFVIIAGLAYVLNIDRQEDTEIIAIRYIEKSTSKGQKSSFKLPDGSKVKLNANSKLRFPEVFSENERRINLIGEAFFEVTKDSLRPFVITSGDIRTTVLGTSFNVRAYPKEEKIKVAVESGKVAVEDGKLDVVKASRNTTVLLPKEMAVYSKGQGTIKKKNFLEMAQFGWKNGIIYFKNADIHEILEILENWYGVSFVVEERLNEAKDYTAIYHNKSLETVLYGLSFVFDFEYTIDNKVVTLK</sequence>
<gene>
    <name evidence="4" type="ORF">QQ008_01490</name>
</gene>
<organism evidence="4 5">
    <name type="scientific">Splendidivirga corallicola</name>
    <dbReference type="NCBI Taxonomy" id="3051826"/>
    <lineage>
        <taxon>Bacteria</taxon>
        <taxon>Pseudomonadati</taxon>
        <taxon>Bacteroidota</taxon>
        <taxon>Cytophagia</taxon>
        <taxon>Cytophagales</taxon>
        <taxon>Splendidivirgaceae</taxon>
        <taxon>Splendidivirga</taxon>
    </lineage>
</organism>
<dbReference type="InterPro" id="IPR032508">
    <property type="entry name" value="FecR_C"/>
</dbReference>